<accession>A0A151AD02</accession>
<dbReference type="OrthoDB" id="301436at2157"/>
<dbReference type="SUPFAM" id="SSF88713">
    <property type="entry name" value="Glycoside hydrolase/deacetylase"/>
    <property type="match status" value="1"/>
</dbReference>
<proteinExistence type="predicted"/>
<evidence type="ECO:0000313" key="2">
    <source>
        <dbReference type="Proteomes" id="UP000075321"/>
    </source>
</evidence>
<evidence type="ECO:0008006" key="3">
    <source>
        <dbReference type="Google" id="ProtNLM"/>
    </source>
</evidence>
<comment type="caution">
    <text evidence="1">The sequence shown here is derived from an EMBL/GenBank/DDBJ whole genome shotgun (WGS) entry which is preliminary data.</text>
</comment>
<dbReference type="PATRIC" id="fig|1008153.3.peg.2695"/>
<evidence type="ECO:0000313" key="1">
    <source>
        <dbReference type="EMBL" id="KYH25257.1"/>
    </source>
</evidence>
<dbReference type="AlphaFoldDB" id="A0A151AD02"/>
<dbReference type="InterPro" id="IPR011330">
    <property type="entry name" value="Glyco_hydro/deAcase_b/a-brl"/>
</dbReference>
<reference evidence="1 2" key="1">
    <citation type="submission" date="2016-02" db="EMBL/GenBank/DDBJ databases">
        <title>Genome sequence of Halalkalicoccus paucihalophilus DSM 24557.</title>
        <authorList>
            <person name="Poehlein A."/>
            <person name="Daniel R."/>
        </authorList>
    </citation>
    <scope>NUCLEOTIDE SEQUENCE [LARGE SCALE GENOMIC DNA]</scope>
    <source>
        <strain evidence="1 2">DSM 24557</strain>
    </source>
</reference>
<dbReference type="GO" id="GO:0005975">
    <property type="term" value="P:carbohydrate metabolic process"/>
    <property type="evidence" value="ECO:0007669"/>
    <property type="project" value="InterPro"/>
</dbReference>
<dbReference type="Proteomes" id="UP000075321">
    <property type="component" value="Unassembled WGS sequence"/>
</dbReference>
<dbReference type="Gene3D" id="3.20.20.370">
    <property type="entry name" value="Glycoside hydrolase/deacetylase"/>
    <property type="match status" value="1"/>
</dbReference>
<organism evidence="1 2">
    <name type="scientific">Halalkalicoccus paucihalophilus</name>
    <dbReference type="NCBI Taxonomy" id="1008153"/>
    <lineage>
        <taxon>Archaea</taxon>
        <taxon>Methanobacteriati</taxon>
        <taxon>Methanobacteriota</taxon>
        <taxon>Stenosarchaea group</taxon>
        <taxon>Halobacteria</taxon>
        <taxon>Halobacteriales</taxon>
        <taxon>Halococcaceae</taxon>
        <taxon>Halalkalicoccus</taxon>
    </lineage>
</organism>
<name>A0A151AD02_9EURY</name>
<keyword evidence="2" id="KW-1185">Reference proteome</keyword>
<sequence>MTTHRPSDRPCAGSVAFTYDWYERFLTELLEAGYTPADYDDSLEPGEMIVRHDIDFSPRKALQMGRIEAELGIEATYFVLLSCPLYNVFYKPIRRALQELQSMGHTIGVHFSTHQYWNGEAAPSDVTERVLAEREALSSAVGDVSGAVSFHRPDEWLFRRSFEGFISTYEERFFTDIAYFGDSNQRWREESPLSDELPEKLQILTHPGLWGEQDAAFESRLAEEVDLELDRTRRFMYEQLVDKRYNVDEFQYETDTNE</sequence>
<protein>
    <recommendedName>
        <fullName evidence="3">Polysaccharide deacetylase</fullName>
    </recommendedName>
</protein>
<dbReference type="EMBL" id="LTAZ01000006">
    <property type="protein sequence ID" value="KYH25257.1"/>
    <property type="molecule type" value="Genomic_DNA"/>
</dbReference>
<gene>
    <name evidence="1" type="ORF">HAPAU_26420</name>
</gene>
<dbReference type="RefSeq" id="WP_066383289.1">
    <property type="nucleotide sequence ID" value="NZ_LTAZ01000006.1"/>
</dbReference>